<accession>A0A3M8TMB8</accession>
<keyword evidence="3" id="KW-0234">DNA repair</keyword>
<evidence type="ECO:0000256" key="3">
    <source>
        <dbReference type="ARBA" id="ARBA00023204"/>
    </source>
</evidence>
<feature type="non-terminal residue" evidence="6">
    <location>
        <position position="1"/>
    </location>
</feature>
<evidence type="ECO:0000313" key="7">
    <source>
        <dbReference type="Proteomes" id="UP000275401"/>
    </source>
</evidence>
<dbReference type="GO" id="GO:0004386">
    <property type="term" value="F:helicase activity"/>
    <property type="evidence" value="ECO:0007669"/>
    <property type="project" value="UniProtKB-KW"/>
</dbReference>
<name>A0A3M8TMB8_9ACTN</name>
<evidence type="ECO:0000259" key="5">
    <source>
        <dbReference type="Pfam" id="PF12705"/>
    </source>
</evidence>
<dbReference type="InterPro" id="IPR011604">
    <property type="entry name" value="PDDEXK-like_dom_sf"/>
</dbReference>
<organism evidence="6 7">
    <name type="scientific">Streptomyces botrytidirepellens</name>
    <dbReference type="NCBI Taxonomy" id="2486417"/>
    <lineage>
        <taxon>Bacteria</taxon>
        <taxon>Bacillati</taxon>
        <taxon>Actinomycetota</taxon>
        <taxon>Actinomycetes</taxon>
        <taxon>Kitasatosporales</taxon>
        <taxon>Streptomycetaceae</taxon>
        <taxon>Streptomyces</taxon>
    </lineage>
</organism>
<evidence type="ECO:0000256" key="4">
    <source>
        <dbReference type="SAM" id="MobiDB-lite"/>
    </source>
</evidence>
<keyword evidence="2 6" id="KW-0547">Nucleotide-binding</keyword>
<proteinExistence type="predicted"/>
<evidence type="ECO:0000256" key="1">
    <source>
        <dbReference type="ARBA" id="ARBA00022763"/>
    </source>
</evidence>
<feature type="compositionally biased region" description="Basic and acidic residues" evidence="4">
    <location>
        <begin position="134"/>
        <end position="143"/>
    </location>
</feature>
<comment type="caution">
    <text evidence="6">The sequence shown here is derived from an EMBL/GenBank/DDBJ whole genome shotgun (WGS) entry which is preliminary data.</text>
</comment>
<dbReference type="AlphaFoldDB" id="A0A3M8TMB8"/>
<keyword evidence="7" id="KW-1185">Reference proteome</keyword>
<reference evidence="6 7" key="1">
    <citation type="submission" date="2018-11" db="EMBL/GenBank/DDBJ databases">
        <title>The Potential of Streptomyces as Biocontrol Agents against the Tomato grey mould, Botrytis cinerea (Gray mold) Frontiers in Microbiology.</title>
        <authorList>
            <person name="Li D."/>
        </authorList>
    </citation>
    <scope>NUCLEOTIDE SEQUENCE [LARGE SCALE GENOMIC DNA]</scope>
    <source>
        <strain evidence="6 7">NEAU-LD23</strain>
    </source>
</reference>
<sequence>LARRRRAADAVLAHLTRLEAADGPPAGDRHGPVADGPVPGGPGPHGSFPDGPVWPESSDEADWPEPPDDLDPYPYEDEEAYPYDAPPDAPDPYDEAPDAPYAYAKGDPYDASYGDEHAYPHNPPPAPDGDLAPEEARLADSWDRDLDALAGELRRARATVHEVPVPHTLTASQLMRLAADPDGFARELARPMPRPPQPAARRGTRFHAWVESRFEALPLPFLGPDELPGGEDDEPEIADERELTALKEAFARTPYARRTPHRVEVPFQLTLAGRTVRGRIDAVYREPAAGAGGGQGYEIIDWKTGRSQDADPLQLAIYRLAWAEQHDLPLSAVSAAFLYVRSGEIVRPADLPGRAELERILTGEADEADEAEEPDEAGDARAADAVRNAFIDVEP</sequence>
<dbReference type="EMBL" id="RIBZ01000752">
    <property type="protein sequence ID" value="RNF94651.1"/>
    <property type="molecule type" value="Genomic_DNA"/>
</dbReference>
<keyword evidence="2 6" id="KW-0378">Hydrolase</keyword>
<dbReference type="GO" id="GO:0006281">
    <property type="term" value="P:DNA repair"/>
    <property type="evidence" value="ECO:0007669"/>
    <property type="project" value="UniProtKB-KW"/>
</dbReference>
<keyword evidence="2 6" id="KW-0347">Helicase</keyword>
<dbReference type="InterPro" id="IPR011335">
    <property type="entry name" value="Restrct_endonuc-II-like"/>
</dbReference>
<gene>
    <name evidence="6" type="ORF">EEJ42_38265</name>
</gene>
<dbReference type="Pfam" id="PF12705">
    <property type="entry name" value="PDDEXK_1"/>
    <property type="match status" value="1"/>
</dbReference>
<protein>
    <submittedName>
        <fullName evidence="6">ATP-dependent helicase</fullName>
    </submittedName>
</protein>
<dbReference type="Proteomes" id="UP000275401">
    <property type="component" value="Unassembled WGS sequence"/>
</dbReference>
<evidence type="ECO:0000256" key="2">
    <source>
        <dbReference type="ARBA" id="ARBA00022806"/>
    </source>
</evidence>
<feature type="compositionally biased region" description="Acidic residues" evidence="4">
    <location>
        <begin position="57"/>
        <end position="81"/>
    </location>
</feature>
<dbReference type="InterPro" id="IPR038726">
    <property type="entry name" value="PDDEXK_AddAB-type"/>
</dbReference>
<keyword evidence="1" id="KW-0227">DNA damage</keyword>
<dbReference type="RefSeq" id="WP_148082176.1">
    <property type="nucleotide sequence ID" value="NZ_RIBZ01000752.1"/>
</dbReference>
<dbReference type="Gene3D" id="3.90.320.10">
    <property type="match status" value="1"/>
</dbReference>
<feature type="domain" description="PD-(D/E)XK endonuclease-like" evidence="5">
    <location>
        <begin position="169"/>
        <end position="369"/>
    </location>
</feature>
<keyword evidence="2 6" id="KW-0067">ATP-binding</keyword>
<feature type="region of interest" description="Disordered" evidence="4">
    <location>
        <begin position="16"/>
        <end position="143"/>
    </location>
</feature>
<dbReference type="SUPFAM" id="SSF52980">
    <property type="entry name" value="Restriction endonuclease-like"/>
    <property type="match status" value="1"/>
</dbReference>
<evidence type="ECO:0000313" key="6">
    <source>
        <dbReference type="EMBL" id="RNF94651.1"/>
    </source>
</evidence>